<evidence type="ECO:0000256" key="1">
    <source>
        <dbReference type="ARBA" id="ARBA00007358"/>
    </source>
</evidence>
<reference evidence="6 7" key="1">
    <citation type="submission" date="2018-08" db="EMBL/GenBank/DDBJ databases">
        <title>A genome reference for cultivated species of the human gut microbiota.</title>
        <authorList>
            <person name="Zou Y."/>
            <person name="Xue W."/>
            <person name="Luo G."/>
        </authorList>
    </citation>
    <scope>NUCLEOTIDE SEQUENCE [LARGE SCALE GENOMIC DNA]</scope>
    <source>
        <strain evidence="6 7">OF01-2LB</strain>
    </source>
</reference>
<dbReference type="Pfam" id="PF25137">
    <property type="entry name" value="ADH_Fe_C"/>
    <property type="match status" value="1"/>
</dbReference>
<dbReference type="EMBL" id="QVEV01000009">
    <property type="protein sequence ID" value="RGC16237.1"/>
    <property type="molecule type" value="Genomic_DNA"/>
</dbReference>
<comment type="caution">
    <text evidence="6">The sequence shown here is derived from an EMBL/GenBank/DDBJ whole genome shotgun (WGS) entry which is preliminary data.</text>
</comment>
<evidence type="ECO:0000313" key="7">
    <source>
        <dbReference type="Proteomes" id="UP000260025"/>
    </source>
</evidence>
<dbReference type="GO" id="GO:0046872">
    <property type="term" value="F:metal ion binding"/>
    <property type="evidence" value="ECO:0007669"/>
    <property type="project" value="InterPro"/>
</dbReference>
<organism evidence="6 7">
    <name type="scientific">Clostridium innocuum</name>
    <dbReference type="NCBI Taxonomy" id="1522"/>
    <lineage>
        <taxon>Bacteria</taxon>
        <taxon>Bacillati</taxon>
        <taxon>Bacillota</taxon>
        <taxon>Clostridia</taxon>
        <taxon>Eubacteriales</taxon>
        <taxon>Clostridiaceae</taxon>
        <taxon>Clostridium</taxon>
    </lineage>
</organism>
<dbReference type="PROSITE" id="PS00060">
    <property type="entry name" value="ADH_IRON_2"/>
    <property type="match status" value="1"/>
</dbReference>
<gene>
    <name evidence="6" type="ORF">DXA38_07880</name>
</gene>
<dbReference type="AlphaFoldDB" id="A0A3E2VXR2"/>
<dbReference type="GO" id="GO:0004022">
    <property type="term" value="F:alcohol dehydrogenase (NAD+) activity"/>
    <property type="evidence" value="ECO:0007669"/>
    <property type="project" value="TreeGrafter"/>
</dbReference>
<evidence type="ECO:0000256" key="3">
    <source>
        <dbReference type="ARBA" id="ARBA00023027"/>
    </source>
</evidence>
<sequence length="382" mass="42513">MDVFQQTTKILQYAAVQEFLQEFSFRENDYILASRSIYEAFFTDAIGKASIAFHSDYGRGEPDDRMLDAMLKDMRKIQPDRIIAIGGGSVIDCAKLFVFEGNASAEEMFLQTCELVKTRELIAIPTTCGSGSEVSRISICELTSLHTKLGLAIDELFPDQAILIPELLSKLPFFYFVTSGIDALIHASESFVSPKANAYTRMFSKEAIRLLLHGFQVIARKGEAARMQLLEDFMQASNFAGIAFGNTGTGAVHALSYPLSGIYHVTHGEANYQFFTAVFQTYEKLDPSCVAAIKELFSNALSCPIEDAFPCIEALFSSLLARKPLHEYGMQESEIEAFTDSVIKTQQRLLTNSAIPLERQDILSIYQTLYEQRLPKRADAAG</sequence>
<dbReference type="InterPro" id="IPR056798">
    <property type="entry name" value="ADH_Fe_C"/>
</dbReference>
<keyword evidence="3" id="KW-0520">NAD</keyword>
<evidence type="ECO:0000313" key="6">
    <source>
        <dbReference type="EMBL" id="RGC16237.1"/>
    </source>
</evidence>
<proteinExistence type="inferred from homology"/>
<dbReference type="Proteomes" id="UP000260025">
    <property type="component" value="Unassembled WGS sequence"/>
</dbReference>
<dbReference type="InterPro" id="IPR039697">
    <property type="entry name" value="Alcohol_dehydrogenase_Fe"/>
</dbReference>
<evidence type="ECO:0000256" key="2">
    <source>
        <dbReference type="ARBA" id="ARBA00023002"/>
    </source>
</evidence>
<dbReference type="Gene3D" id="1.20.1090.10">
    <property type="entry name" value="Dehydroquinate synthase-like - alpha domain"/>
    <property type="match status" value="1"/>
</dbReference>
<dbReference type="RefSeq" id="WP_117442704.1">
    <property type="nucleotide sequence ID" value="NZ_JAJFEN010000068.1"/>
</dbReference>
<dbReference type="OrthoDB" id="9804734at2"/>
<name>A0A3E2VXR2_CLOIN</name>
<evidence type="ECO:0000259" key="4">
    <source>
        <dbReference type="Pfam" id="PF00465"/>
    </source>
</evidence>
<dbReference type="PANTHER" id="PTHR11496:SF102">
    <property type="entry name" value="ALCOHOL DEHYDROGENASE 4"/>
    <property type="match status" value="1"/>
</dbReference>
<accession>A0A3E2VXR2</accession>
<dbReference type="Gene3D" id="3.40.50.1970">
    <property type="match status" value="1"/>
</dbReference>
<protein>
    <submittedName>
        <fullName evidence="6">Iron-containing alcohol dehydrogenase</fullName>
    </submittedName>
</protein>
<evidence type="ECO:0000259" key="5">
    <source>
        <dbReference type="Pfam" id="PF25137"/>
    </source>
</evidence>
<feature type="domain" description="Fe-containing alcohol dehydrogenase-like C-terminal" evidence="5">
    <location>
        <begin position="177"/>
        <end position="369"/>
    </location>
</feature>
<comment type="similarity">
    <text evidence="1">Belongs to the iron-containing alcohol dehydrogenase family.</text>
</comment>
<dbReference type="Pfam" id="PF00465">
    <property type="entry name" value="Fe-ADH"/>
    <property type="match status" value="1"/>
</dbReference>
<keyword evidence="2" id="KW-0560">Oxidoreductase</keyword>
<feature type="domain" description="Alcohol dehydrogenase iron-type/glycerol dehydrogenase GldA" evidence="4">
    <location>
        <begin position="28"/>
        <end position="165"/>
    </location>
</feature>
<dbReference type="PANTHER" id="PTHR11496">
    <property type="entry name" value="ALCOHOL DEHYDROGENASE"/>
    <property type="match status" value="1"/>
</dbReference>
<dbReference type="CDD" id="cd14860">
    <property type="entry name" value="4HBD_NAD"/>
    <property type="match status" value="1"/>
</dbReference>
<dbReference type="InterPro" id="IPR018211">
    <property type="entry name" value="ADH_Fe_CS"/>
</dbReference>
<dbReference type="SUPFAM" id="SSF56796">
    <property type="entry name" value="Dehydroquinate synthase-like"/>
    <property type="match status" value="1"/>
</dbReference>
<dbReference type="InterPro" id="IPR001670">
    <property type="entry name" value="ADH_Fe/GldA"/>
</dbReference>